<dbReference type="GO" id="GO:0003677">
    <property type="term" value="F:DNA binding"/>
    <property type="evidence" value="ECO:0007669"/>
    <property type="project" value="UniProtKB-KW"/>
</dbReference>
<dbReference type="AlphaFoldDB" id="A0A5A7PWA4"/>
<reference evidence="2" key="1">
    <citation type="journal article" date="2019" name="Curr. Biol.">
        <title>Genome Sequence of Striga asiatica Provides Insight into the Evolution of Plant Parasitism.</title>
        <authorList>
            <person name="Yoshida S."/>
            <person name="Kim S."/>
            <person name="Wafula E.K."/>
            <person name="Tanskanen J."/>
            <person name="Kim Y.M."/>
            <person name="Honaas L."/>
            <person name="Yang Z."/>
            <person name="Spallek T."/>
            <person name="Conn C.E."/>
            <person name="Ichihashi Y."/>
            <person name="Cheong K."/>
            <person name="Cui S."/>
            <person name="Der J.P."/>
            <person name="Gundlach H."/>
            <person name="Jiao Y."/>
            <person name="Hori C."/>
            <person name="Ishida J.K."/>
            <person name="Kasahara H."/>
            <person name="Kiba T."/>
            <person name="Kim M.S."/>
            <person name="Koo N."/>
            <person name="Laohavisit A."/>
            <person name="Lee Y.H."/>
            <person name="Lumba S."/>
            <person name="McCourt P."/>
            <person name="Mortimer J.C."/>
            <person name="Mutuku J.M."/>
            <person name="Nomura T."/>
            <person name="Sasaki-Sekimoto Y."/>
            <person name="Seto Y."/>
            <person name="Wang Y."/>
            <person name="Wakatake T."/>
            <person name="Sakakibara H."/>
            <person name="Demura T."/>
            <person name="Yamaguchi S."/>
            <person name="Yoneyama K."/>
            <person name="Manabe R.I."/>
            <person name="Nelson D.C."/>
            <person name="Schulman A.H."/>
            <person name="Timko M.P."/>
            <person name="dePamphilis C.W."/>
            <person name="Choi D."/>
            <person name="Shirasu K."/>
        </authorList>
    </citation>
    <scope>NUCLEOTIDE SEQUENCE [LARGE SCALE GENOMIC DNA]</scope>
    <source>
        <strain evidence="2">cv. UVA1</strain>
    </source>
</reference>
<name>A0A5A7PWA4_STRAF</name>
<keyword evidence="1" id="KW-0371">Homeobox</keyword>
<organism evidence="1 2">
    <name type="scientific">Striga asiatica</name>
    <name type="common">Asiatic witchweed</name>
    <name type="synonym">Buchnera asiatica</name>
    <dbReference type="NCBI Taxonomy" id="4170"/>
    <lineage>
        <taxon>Eukaryota</taxon>
        <taxon>Viridiplantae</taxon>
        <taxon>Streptophyta</taxon>
        <taxon>Embryophyta</taxon>
        <taxon>Tracheophyta</taxon>
        <taxon>Spermatophyta</taxon>
        <taxon>Magnoliopsida</taxon>
        <taxon>eudicotyledons</taxon>
        <taxon>Gunneridae</taxon>
        <taxon>Pentapetalae</taxon>
        <taxon>asterids</taxon>
        <taxon>lamiids</taxon>
        <taxon>Lamiales</taxon>
        <taxon>Orobanchaceae</taxon>
        <taxon>Buchnereae</taxon>
        <taxon>Striga</taxon>
    </lineage>
</organism>
<proteinExistence type="predicted"/>
<accession>A0A5A7PWA4</accession>
<dbReference type="Proteomes" id="UP000325081">
    <property type="component" value="Unassembled WGS sequence"/>
</dbReference>
<keyword evidence="1" id="KW-0238">DNA-binding</keyword>
<evidence type="ECO:0000313" key="2">
    <source>
        <dbReference type="Proteomes" id="UP000325081"/>
    </source>
</evidence>
<protein>
    <submittedName>
        <fullName evidence="1">Visual system homeobox 1</fullName>
    </submittedName>
</protein>
<gene>
    <name evidence="1" type="ORF">STAS_13341</name>
</gene>
<dbReference type="EMBL" id="BKCP01005250">
    <property type="protein sequence ID" value="GER36956.1"/>
    <property type="molecule type" value="Genomic_DNA"/>
</dbReference>
<evidence type="ECO:0000313" key="1">
    <source>
        <dbReference type="EMBL" id="GER36956.1"/>
    </source>
</evidence>
<keyword evidence="2" id="KW-1185">Reference proteome</keyword>
<comment type="caution">
    <text evidence="1">The sequence shown here is derived from an EMBL/GenBank/DDBJ whole genome shotgun (WGS) entry which is preliminary data.</text>
</comment>
<sequence length="107" mass="12435">MGNRDRGLYIYSRSGKGKGDMAWFWSVWYATEAEKMVRPATEMSDDRVKTWRLERNWSWKKLPLAGERPTVAACDGVQWRAVEVVRRLKFAGKDGEIGPLFVVNVRR</sequence>